<evidence type="ECO:0000313" key="12">
    <source>
        <dbReference type="Proteomes" id="UP000824093"/>
    </source>
</evidence>
<dbReference type="GO" id="GO:0004479">
    <property type="term" value="F:methionyl-tRNA formyltransferase activity"/>
    <property type="evidence" value="ECO:0007669"/>
    <property type="project" value="UniProtKB-UniRule"/>
</dbReference>
<dbReference type="InterPro" id="IPR011034">
    <property type="entry name" value="Formyl_transferase-like_C_sf"/>
</dbReference>
<feature type="domain" description="Formyl transferase C-terminal" evidence="10">
    <location>
        <begin position="205"/>
        <end position="319"/>
    </location>
</feature>
<dbReference type="PANTHER" id="PTHR11138:SF5">
    <property type="entry name" value="METHIONYL-TRNA FORMYLTRANSFERASE, MITOCHONDRIAL"/>
    <property type="match status" value="1"/>
</dbReference>
<evidence type="ECO:0000259" key="10">
    <source>
        <dbReference type="Pfam" id="PF02911"/>
    </source>
</evidence>
<name>A0A9D1M002_9FIRM</name>
<evidence type="ECO:0000313" key="11">
    <source>
        <dbReference type="EMBL" id="HIU51062.1"/>
    </source>
</evidence>
<dbReference type="Pfam" id="PF00551">
    <property type="entry name" value="Formyl_trans_N"/>
    <property type="match status" value="1"/>
</dbReference>
<dbReference type="InterPro" id="IPR036477">
    <property type="entry name" value="Formyl_transf_N_sf"/>
</dbReference>
<reference evidence="11" key="2">
    <citation type="journal article" date="2021" name="PeerJ">
        <title>Extensive microbial diversity within the chicken gut microbiome revealed by metagenomics and culture.</title>
        <authorList>
            <person name="Gilroy R."/>
            <person name="Ravi A."/>
            <person name="Getino M."/>
            <person name="Pursley I."/>
            <person name="Horton D.L."/>
            <person name="Alikhan N.F."/>
            <person name="Baker D."/>
            <person name="Gharbi K."/>
            <person name="Hall N."/>
            <person name="Watson M."/>
            <person name="Adriaenssens E.M."/>
            <person name="Foster-Nyarko E."/>
            <person name="Jarju S."/>
            <person name="Secka A."/>
            <person name="Antonio M."/>
            <person name="Oren A."/>
            <person name="Chaudhuri R.R."/>
            <person name="La Ragione R."/>
            <person name="Hildebrand F."/>
            <person name="Pallen M.J."/>
        </authorList>
    </citation>
    <scope>NUCLEOTIDE SEQUENCE</scope>
    <source>
        <strain evidence="11">CHK195-15760</strain>
    </source>
</reference>
<feature type="binding site" evidence="8">
    <location>
        <begin position="111"/>
        <end position="114"/>
    </location>
    <ligand>
        <name>(6S)-5,6,7,8-tetrahydrofolate</name>
        <dbReference type="ChEBI" id="CHEBI:57453"/>
    </ligand>
</feature>
<comment type="function">
    <text evidence="1 8">Attaches a formyl group to the free amino group of methionyl-tRNA(fMet). The formyl group appears to play a dual role in the initiator identity of N-formylmethionyl-tRNA by promoting its recognition by IF2 and preventing the misappropriation of this tRNA by the elongation apparatus.</text>
</comment>
<organism evidence="11 12">
    <name type="scientific">Candidatus Merdicola faecigallinarum</name>
    <dbReference type="NCBI Taxonomy" id="2840862"/>
    <lineage>
        <taxon>Bacteria</taxon>
        <taxon>Bacillati</taxon>
        <taxon>Bacillota</taxon>
        <taxon>Clostridia</taxon>
        <taxon>Candidatus Merdicola</taxon>
    </lineage>
</organism>
<comment type="caution">
    <text evidence="11">The sequence shown here is derived from an EMBL/GenBank/DDBJ whole genome shotgun (WGS) entry which is preliminary data.</text>
</comment>
<proteinExistence type="inferred from homology"/>
<dbReference type="SUPFAM" id="SSF53328">
    <property type="entry name" value="Formyltransferase"/>
    <property type="match status" value="1"/>
</dbReference>
<dbReference type="PROSITE" id="PS00373">
    <property type="entry name" value="GART"/>
    <property type="match status" value="1"/>
</dbReference>
<dbReference type="CDD" id="cd08646">
    <property type="entry name" value="FMT_core_Met-tRNA-FMT_N"/>
    <property type="match status" value="1"/>
</dbReference>
<comment type="similarity">
    <text evidence="2 8">Belongs to the Fmt family.</text>
</comment>
<dbReference type="InterPro" id="IPR001555">
    <property type="entry name" value="GART_AS"/>
</dbReference>
<dbReference type="Proteomes" id="UP000824093">
    <property type="component" value="Unassembled WGS sequence"/>
</dbReference>
<dbReference type="GO" id="GO:0005829">
    <property type="term" value="C:cytosol"/>
    <property type="evidence" value="ECO:0007669"/>
    <property type="project" value="TreeGrafter"/>
</dbReference>
<evidence type="ECO:0000259" key="9">
    <source>
        <dbReference type="Pfam" id="PF00551"/>
    </source>
</evidence>
<dbReference type="EMBL" id="DVNH01000003">
    <property type="protein sequence ID" value="HIU51062.1"/>
    <property type="molecule type" value="Genomic_DNA"/>
</dbReference>
<dbReference type="Gene3D" id="3.10.25.10">
    <property type="entry name" value="Formyl transferase, C-terminal domain"/>
    <property type="match status" value="1"/>
</dbReference>
<dbReference type="SUPFAM" id="SSF50486">
    <property type="entry name" value="FMT C-terminal domain-like"/>
    <property type="match status" value="1"/>
</dbReference>
<keyword evidence="6 8" id="KW-0648">Protein biosynthesis</keyword>
<evidence type="ECO:0000256" key="4">
    <source>
        <dbReference type="ARBA" id="ARBA00016014"/>
    </source>
</evidence>
<dbReference type="InterPro" id="IPR037022">
    <property type="entry name" value="Formyl_trans_C_sf"/>
</dbReference>
<evidence type="ECO:0000256" key="7">
    <source>
        <dbReference type="ARBA" id="ARBA00048558"/>
    </source>
</evidence>
<comment type="catalytic activity">
    <reaction evidence="7 8">
        <text>L-methionyl-tRNA(fMet) + (6R)-10-formyltetrahydrofolate = N-formyl-L-methionyl-tRNA(fMet) + (6S)-5,6,7,8-tetrahydrofolate + H(+)</text>
        <dbReference type="Rhea" id="RHEA:24380"/>
        <dbReference type="Rhea" id="RHEA-COMP:9952"/>
        <dbReference type="Rhea" id="RHEA-COMP:9953"/>
        <dbReference type="ChEBI" id="CHEBI:15378"/>
        <dbReference type="ChEBI" id="CHEBI:57453"/>
        <dbReference type="ChEBI" id="CHEBI:78530"/>
        <dbReference type="ChEBI" id="CHEBI:78844"/>
        <dbReference type="ChEBI" id="CHEBI:195366"/>
        <dbReference type="EC" id="2.1.2.9"/>
    </reaction>
</comment>
<reference evidence="11" key="1">
    <citation type="submission" date="2020-10" db="EMBL/GenBank/DDBJ databases">
        <authorList>
            <person name="Gilroy R."/>
        </authorList>
    </citation>
    <scope>NUCLEOTIDE SEQUENCE</scope>
    <source>
        <strain evidence="11">CHK195-15760</strain>
    </source>
</reference>
<accession>A0A9D1M002</accession>
<sequence length="328" mass="37341">MLNIVFMGTPDLAKRSLQKLHEAGNHILAVVTTPDKQKGRGMKYSMSPVKEYALEQNFTIYQPEKIRKNEEFLEKIQSLQPDVICVVAYGKILPKSLLNIPTYGCVNLHPSLLPKYRGPAPIQWAILNGDTNTGITTMYMDEGMDTGDIILQQEIPIGENETTGELWQRVSEIGSDMLVETIKQIEAKTAPRKKQEGETVLAPMLEKEMAKIEWENKTAKEIKNLIRGLNPIMGAYTYWNGKKVKFWEADTITEEELIVQFPELQEYSYKLKNIMPGTVLFSEEKKGLYIKTKQDILKITQIQAENAKRMPISDFLRGNQIETGTVLE</sequence>
<keyword evidence="5 8" id="KW-0808">Transferase</keyword>
<dbReference type="InterPro" id="IPR041711">
    <property type="entry name" value="Met-tRNA-FMT_N"/>
</dbReference>
<evidence type="ECO:0000256" key="3">
    <source>
        <dbReference type="ARBA" id="ARBA00012261"/>
    </source>
</evidence>
<dbReference type="CDD" id="cd08704">
    <property type="entry name" value="Met_tRNA_FMT_C"/>
    <property type="match status" value="1"/>
</dbReference>
<dbReference type="InterPro" id="IPR044135">
    <property type="entry name" value="Met-tRNA-FMT_C"/>
</dbReference>
<dbReference type="PANTHER" id="PTHR11138">
    <property type="entry name" value="METHIONYL-TRNA FORMYLTRANSFERASE"/>
    <property type="match status" value="1"/>
</dbReference>
<gene>
    <name evidence="8" type="primary">fmt</name>
    <name evidence="11" type="ORF">IAB70_00290</name>
</gene>
<dbReference type="EC" id="2.1.2.9" evidence="3 8"/>
<evidence type="ECO:0000256" key="2">
    <source>
        <dbReference type="ARBA" id="ARBA00010699"/>
    </source>
</evidence>
<dbReference type="Gene3D" id="3.40.50.170">
    <property type="entry name" value="Formyl transferase, N-terminal domain"/>
    <property type="match status" value="1"/>
</dbReference>
<dbReference type="HAMAP" id="MF_00182">
    <property type="entry name" value="Formyl_trans"/>
    <property type="match status" value="1"/>
</dbReference>
<dbReference type="NCBIfam" id="TIGR00460">
    <property type="entry name" value="fmt"/>
    <property type="match status" value="1"/>
</dbReference>
<dbReference type="Pfam" id="PF02911">
    <property type="entry name" value="Formyl_trans_C"/>
    <property type="match status" value="1"/>
</dbReference>
<evidence type="ECO:0000256" key="1">
    <source>
        <dbReference type="ARBA" id="ARBA00002606"/>
    </source>
</evidence>
<dbReference type="AlphaFoldDB" id="A0A9D1M002"/>
<dbReference type="InterPro" id="IPR002376">
    <property type="entry name" value="Formyl_transf_N"/>
</dbReference>
<evidence type="ECO:0000256" key="6">
    <source>
        <dbReference type="ARBA" id="ARBA00022917"/>
    </source>
</evidence>
<dbReference type="InterPro" id="IPR005794">
    <property type="entry name" value="Fmt"/>
</dbReference>
<feature type="domain" description="Formyl transferase N-terminal" evidence="9">
    <location>
        <begin position="3"/>
        <end position="182"/>
    </location>
</feature>
<evidence type="ECO:0000256" key="5">
    <source>
        <dbReference type="ARBA" id="ARBA00022679"/>
    </source>
</evidence>
<protein>
    <recommendedName>
        <fullName evidence="4 8">Methionyl-tRNA formyltransferase</fullName>
        <ecNumber evidence="3 8">2.1.2.9</ecNumber>
    </recommendedName>
</protein>
<evidence type="ECO:0000256" key="8">
    <source>
        <dbReference type="HAMAP-Rule" id="MF_00182"/>
    </source>
</evidence>
<dbReference type="InterPro" id="IPR005793">
    <property type="entry name" value="Formyl_trans_C"/>
</dbReference>